<proteinExistence type="predicted"/>
<feature type="transmembrane region" description="Helical" evidence="1">
    <location>
        <begin position="38"/>
        <end position="60"/>
    </location>
</feature>
<gene>
    <name evidence="2" type="ORF">JAZ07_23425</name>
</gene>
<name>A0A9E4N894_9GAMM</name>
<keyword evidence="1" id="KW-0472">Membrane</keyword>
<evidence type="ECO:0000313" key="3">
    <source>
        <dbReference type="Proteomes" id="UP000886667"/>
    </source>
</evidence>
<feature type="transmembrane region" description="Helical" evidence="1">
    <location>
        <begin position="6"/>
        <end position="26"/>
    </location>
</feature>
<accession>A0A9E4N894</accession>
<sequence>MSKPTIILWSVLSFIVSGIYVFYGLMMLQVEQLPALPFIAASMAFGYGLITIYLLSLAWTKTDKSLVQMTKYIVLTMLVVQIALTLVVGKTSGIEWLGILIMSLMIGINWFSIKSVAEYHSQD</sequence>
<keyword evidence="1" id="KW-1133">Transmembrane helix</keyword>
<evidence type="ECO:0000256" key="1">
    <source>
        <dbReference type="SAM" id="Phobius"/>
    </source>
</evidence>
<dbReference type="Proteomes" id="UP000886667">
    <property type="component" value="Unassembled WGS sequence"/>
</dbReference>
<reference evidence="2" key="1">
    <citation type="journal article" date="2021" name="Proc. Natl. Acad. Sci. U.S.A.">
        <title>Global biogeography of chemosynthetic symbionts reveals both localized and globally distributed symbiont groups. .</title>
        <authorList>
            <person name="Osvatic J.T."/>
            <person name="Wilkins L.G.E."/>
            <person name="Leibrecht L."/>
            <person name="Leray M."/>
            <person name="Zauner S."/>
            <person name="Polzin J."/>
            <person name="Camacho Y."/>
            <person name="Gros O."/>
            <person name="van Gils J.A."/>
            <person name="Eisen J.A."/>
            <person name="Petersen J.M."/>
            <person name="Yuen B."/>
        </authorList>
    </citation>
    <scope>NUCLEOTIDE SEQUENCE</scope>
    <source>
        <strain evidence="2">MAGclacostrist064TRANS</strain>
    </source>
</reference>
<feature type="transmembrane region" description="Helical" evidence="1">
    <location>
        <begin position="72"/>
        <end position="89"/>
    </location>
</feature>
<keyword evidence="1" id="KW-0812">Transmembrane</keyword>
<feature type="transmembrane region" description="Helical" evidence="1">
    <location>
        <begin position="96"/>
        <end position="113"/>
    </location>
</feature>
<dbReference type="EMBL" id="JAEPCM010000877">
    <property type="protein sequence ID" value="MCG7949298.1"/>
    <property type="molecule type" value="Genomic_DNA"/>
</dbReference>
<organism evidence="2 3">
    <name type="scientific">Candidatus Thiodiazotropha taylori</name>
    <dbReference type="NCBI Taxonomy" id="2792791"/>
    <lineage>
        <taxon>Bacteria</taxon>
        <taxon>Pseudomonadati</taxon>
        <taxon>Pseudomonadota</taxon>
        <taxon>Gammaproteobacteria</taxon>
        <taxon>Chromatiales</taxon>
        <taxon>Sedimenticolaceae</taxon>
        <taxon>Candidatus Thiodiazotropha</taxon>
    </lineage>
</organism>
<dbReference type="AlphaFoldDB" id="A0A9E4N894"/>
<evidence type="ECO:0000313" key="2">
    <source>
        <dbReference type="EMBL" id="MCG7949298.1"/>
    </source>
</evidence>
<comment type="caution">
    <text evidence="2">The sequence shown here is derived from an EMBL/GenBank/DDBJ whole genome shotgun (WGS) entry which is preliminary data.</text>
</comment>
<protein>
    <submittedName>
        <fullName evidence="2">Uncharacterized protein</fullName>
    </submittedName>
</protein>